<dbReference type="OMA" id="CFGDHIH"/>
<accession>T1I5C7</accession>
<dbReference type="EnsemblMetazoa" id="RPRC011496-RA">
    <property type="protein sequence ID" value="RPRC011496-PA"/>
    <property type="gene ID" value="RPRC011496"/>
</dbReference>
<dbReference type="VEuPathDB" id="VectorBase:RPRC011496"/>
<evidence type="ECO:0000256" key="1">
    <source>
        <dbReference type="ARBA" id="ARBA00022729"/>
    </source>
</evidence>
<dbReference type="InterPro" id="IPR051099">
    <property type="entry name" value="AGR/TXD"/>
</dbReference>
<dbReference type="STRING" id="13249.T1I5C7"/>
<dbReference type="EMBL" id="ACPB03000700">
    <property type="status" value="NOT_ANNOTATED_CDS"/>
    <property type="molecule type" value="Genomic_DNA"/>
</dbReference>
<evidence type="ECO:0000313" key="3">
    <source>
        <dbReference type="Proteomes" id="UP000015103"/>
    </source>
</evidence>
<dbReference type="EMBL" id="ACPB03000699">
    <property type="status" value="NOT_ANNOTATED_CDS"/>
    <property type="molecule type" value="Genomic_DNA"/>
</dbReference>
<dbReference type="AlphaFoldDB" id="T1I5C7"/>
<dbReference type="Gene3D" id="3.40.30.10">
    <property type="entry name" value="Glutaredoxin"/>
    <property type="match status" value="1"/>
</dbReference>
<keyword evidence="1" id="KW-0732">Signal</keyword>
<keyword evidence="3" id="KW-1185">Reference proteome</keyword>
<name>T1I5C7_RHOPR</name>
<dbReference type="GO" id="GO:0005783">
    <property type="term" value="C:endoplasmic reticulum"/>
    <property type="evidence" value="ECO:0007669"/>
    <property type="project" value="TreeGrafter"/>
</dbReference>
<dbReference type="HOGENOM" id="CLU_088048_2_0_1"/>
<dbReference type="PANTHER" id="PTHR15337">
    <property type="entry name" value="ANTERIOR GRADIENT PROTEIN-RELATED"/>
    <property type="match status" value="1"/>
</dbReference>
<dbReference type="Proteomes" id="UP000015103">
    <property type="component" value="Unassembled WGS sequence"/>
</dbReference>
<dbReference type="eggNOG" id="ENOG502RXP1">
    <property type="taxonomic scope" value="Eukaryota"/>
</dbReference>
<proteinExistence type="predicted"/>
<organism evidence="2 3">
    <name type="scientific">Rhodnius prolixus</name>
    <name type="common">Triatomid bug</name>
    <dbReference type="NCBI Taxonomy" id="13249"/>
    <lineage>
        <taxon>Eukaryota</taxon>
        <taxon>Metazoa</taxon>
        <taxon>Ecdysozoa</taxon>
        <taxon>Arthropoda</taxon>
        <taxon>Hexapoda</taxon>
        <taxon>Insecta</taxon>
        <taxon>Pterygota</taxon>
        <taxon>Neoptera</taxon>
        <taxon>Paraneoptera</taxon>
        <taxon>Hemiptera</taxon>
        <taxon>Heteroptera</taxon>
        <taxon>Panheteroptera</taxon>
        <taxon>Cimicomorpha</taxon>
        <taxon>Reduviidae</taxon>
        <taxon>Triatominae</taxon>
        <taxon>Rhodnius</taxon>
    </lineage>
</organism>
<dbReference type="PANTHER" id="PTHR15337:SF11">
    <property type="entry name" value="THIOREDOXIN DOMAIN-CONTAINING PROTEIN"/>
    <property type="match status" value="1"/>
</dbReference>
<protein>
    <submittedName>
        <fullName evidence="2">Thioredoxin domain-containing protein 12</fullName>
    </submittedName>
</protein>
<dbReference type="InterPro" id="IPR036249">
    <property type="entry name" value="Thioredoxin-like_sf"/>
</dbReference>
<reference evidence="2" key="1">
    <citation type="submission" date="2015-05" db="UniProtKB">
        <authorList>
            <consortium name="EnsemblMetazoa"/>
        </authorList>
    </citation>
    <scope>IDENTIFICATION</scope>
</reference>
<dbReference type="Pfam" id="PF13899">
    <property type="entry name" value="Thioredoxin_7"/>
    <property type="match status" value="1"/>
</dbReference>
<evidence type="ECO:0000313" key="2">
    <source>
        <dbReference type="EnsemblMetazoa" id="RPRC011496-PA"/>
    </source>
</evidence>
<dbReference type="SUPFAM" id="SSF52833">
    <property type="entry name" value="Thioredoxin-like"/>
    <property type="match status" value="1"/>
</dbReference>
<sequence length="163" mass="19038">MWSRCKSLIIQWVQAKNNNEEWFGTRIRFLDMEEGLAMAKELQRPIMVIVHHELCDACKVFRPLIGNSDPIVELSSYFVMVGVEEDLVPKSLRIDGNYTPRVVFLDPDGQVVPEFYNKLGNPRHKYYYPNERSVLFTMKQVLTHFPPACHERRPCYYHGTGST</sequence>
<dbReference type="InParanoid" id="T1I5C7"/>